<dbReference type="InterPro" id="IPR027485">
    <property type="entry name" value="AMMECR1_N"/>
</dbReference>
<evidence type="ECO:0000256" key="4">
    <source>
        <dbReference type="PROSITE-ProRule" id="PRU00452"/>
    </source>
</evidence>
<name>A0A9W8IIW2_9FUNG</name>
<keyword evidence="1" id="KW-0479">Metal-binding</keyword>
<accession>A0A9W8IIW2</accession>
<dbReference type="InterPro" id="IPR002733">
    <property type="entry name" value="AMMECR1_domain"/>
</dbReference>
<dbReference type="GO" id="GO:0008270">
    <property type="term" value="F:zinc ion binding"/>
    <property type="evidence" value="ECO:0007669"/>
    <property type="project" value="UniProtKB-KW"/>
</dbReference>
<organism evidence="7 8">
    <name type="scientific">Coemansia aciculifera</name>
    <dbReference type="NCBI Taxonomy" id="417176"/>
    <lineage>
        <taxon>Eukaryota</taxon>
        <taxon>Fungi</taxon>
        <taxon>Fungi incertae sedis</taxon>
        <taxon>Zoopagomycota</taxon>
        <taxon>Kickxellomycotina</taxon>
        <taxon>Kickxellomycetes</taxon>
        <taxon>Kickxellales</taxon>
        <taxon>Kickxellaceae</taxon>
        <taxon>Coemansia</taxon>
    </lineage>
</organism>
<dbReference type="PANTHER" id="PTHR13016">
    <property type="entry name" value="AMMECR1 HOMOLOG"/>
    <property type="match status" value="1"/>
</dbReference>
<dbReference type="CDD" id="cd16651">
    <property type="entry name" value="SPL-RING_NSE2"/>
    <property type="match status" value="1"/>
</dbReference>
<dbReference type="InterPro" id="IPR004181">
    <property type="entry name" value="Znf_MIZ"/>
</dbReference>
<evidence type="ECO:0000313" key="7">
    <source>
        <dbReference type="EMBL" id="KAJ2863195.1"/>
    </source>
</evidence>
<dbReference type="Pfam" id="PF01871">
    <property type="entry name" value="AMMECR1"/>
    <property type="match status" value="1"/>
</dbReference>
<comment type="caution">
    <text evidence="7">The sequence shown here is derived from an EMBL/GenBank/DDBJ whole genome shotgun (WGS) entry which is preliminary data.</text>
</comment>
<proteinExistence type="predicted"/>
<keyword evidence="8" id="KW-1185">Reference proteome</keyword>
<keyword evidence="2 4" id="KW-0863">Zinc-finger</keyword>
<dbReference type="EMBL" id="JANBUY010000133">
    <property type="protein sequence ID" value="KAJ2863195.1"/>
    <property type="molecule type" value="Genomic_DNA"/>
</dbReference>
<dbReference type="Gene3D" id="3.30.1490.150">
    <property type="entry name" value="Hypothetical protein ph0010, domain 2"/>
    <property type="match status" value="1"/>
</dbReference>
<dbReference type="Gene3D" id="3.30.700.20">
    <property type="entry name" value="Hypothetical protein ph0010, domain 1"/>
    <property type="match status" value="1"/>
</dbReference>
<feature type="domain" description="AMMECR1" evidence="6">
    <location>
        <begin position="1"/>
        <end position="132"/>
    </location>
</feature>
<evidence type="ECO:0000256" key="3">
    <source>
        <dbReference type="ARBA" id="ARBA00022833"/>
    </source>
</evidence>
<dbReference type="InterPro" id="IPR023473">
    <property type="entry name" value="AMMECR1"/>
</dbReference>
<keyword evidence="3" id="KW-0862">Zinc</keyword>
<dbReference type="SUPFAM" id="SSF57850">
    <property type="entry name" value="RING/U-box"/>
    <property type="match status" value="1"/>
</dbReference>
<evidence type="ECO:0000313" key="8">
    <source>
        <dbReference type="Proteomes" id="UP001140074"/>
    </source>
</evidence>
<evidence type="ECO:0000256" key="2">
    <source>
        <dbReference type="ARBA" id="ARBA00022771"/>
    </source>
</evidence>
<evidence type="ECO:0000256" key="1">
    <source>
        <dbReference type="ARBA" id="ARBA00022723"/>
    </source>
</evidence>
<dbReference type="PROSITE" id="PS51044">
    <property type="entry name" value="ZF_SP_RING"/>
    <property type="match status" value="1"/>
</dbReference>
<dbReference type="SUPFAM" id="SSF143447">
    <property type="entry name" value="AMMECR1-like"/>
    <property type="match status" value="1"/>
</dbReference>
<sequence>MRLDTGLREYAVTSAFHDTRFKPITQSELPRLSCSVSLLTDFEEAEDHLDWDVGKHGVWIEFRNERGRRQTATFLPEIAKEQGWTKMETIDHLLRKGGYELTITPEMRQSIKLTRYQSQKAHLSYDEYMDIQTDRGEAGSSGLDGAQIQLHGRLNSIVNDVHGIKDTITLAIRACTVTALDLEEYGETTSVAEVDQSLRQLLDAQHQLEVEEKLLAKLCSGGEHKDPEIEYMKGWEKDTKKYATLSEAAKYGNNEDYRKFRQDVWEIKHEGQTMPPLFGAGEEGSDEELTIAGAKSTFKCPITTTWLVDPVTSKTCKHSFSKQAITDYLRAKHGECMCPGGGCSRRIKMADLYADKVLERNTARHLRRLEAEESSATYTVVQ</sequence>
<dbReference type="PANTHER" id="PTHR13016:SF0">
    <property type="entry name" value="AMME SYNDROME CANDIDATE GENE 1 PROTEIN"/>
    <property type="match status" value="1"/>
</dbReference>
<dbReference type="PROSITE" id="PS51112">
    <property type="entry name" value="AMMECR1"/>
    <property type="match status" value="1"/>
</dbReference>
<dbReference type="Gene3D" id="3.30.40.10">
    <property type="entry name" value="Zinc/RING finger domain, C3HC4 (zinc finger)"/>
    <property type="match status" value="1"/>
</dbReference>
<evidence type="ECO:0000259" key="5">
    <source>
        <dbReference type="PROSITE" id="PS51044"/>
    </source>
</evidence>
<dbReference type="Pfam" id="PF11789">
    <property type="entry name" value="zf-Nse"/>
    <property type="match status" value="1"/>
</dbReference>
<dbReference type="InterPro" id="IPR013083">
    <property type="entry name" value="Znf_RING/FYVE/PHD"/>
</dbReference>
<gene>
    <name evidence="7" type="primary">AMMECR1L</name>
    <name evidence="7" type="ORF">GGH94_003780</name>
</gene>
<evidence type="ECO:0000259" key="6">
    <source>
        <dbReference type="PROSITE" id="PS51112"/>
    </source>
</evidence>
<dbReference type="Proteomes" id="UP001140074">
    <property type="component" value="Unassembled WGS sequence"/>
</dbReference>
<feature type="domain" description="SP-RING-type" evidence="5">
    <location>
        <begin position="285"/>
        <end position="367"/>
    </location>
</feature>
<protein>
    <submittedName>
        <fullName evidence="7">AMME chromosomal region protein 1-like</fullName>
    </submittedName>
</protein>
<dbReference type="InterPro" id="IPR036071">
    <property type="entry name" value="AMMECR1_dom_sf"/>
</dbReference>
<reference evidence="7" key="1">
    <citation type="submission" date="2022-07" db="EMBL/GenBank/DDBJ databases">
        <title>Phylogenomic reconstructions and comparative analyses of Kickxellomycotina fungi.</title>
        <authorList>
            <person name="Reynolds N.K."/>
            <person name="Stajich J.E."/>
            <person name="Barry K."/>
            <person name="Grigoriev I.V."/>
            <person name="Crous P."/>
            <person name="Smith M.E."/>
        </authorList>
    </citation>
    <scope>NUCLEOTIDE SEQUENCE</scope>
    <source>
        <strain evidence="7">RSA 476</strain>
    </source>
</reference>
<dbReference type="AlphaFoldDB" id="A0A9W8IIW2"/>